<protein>
    <submittedName>
        <fullName evidence="1">Uncharacterized protein</fullName>
    </submittedName>
</protein>
<accession>A0ABT1SL66</accession>
<dbReference type="EMBL" id="JANGCH010000008">
    <property type="protein sequence ID" value="MCQ5121944.1"/>
    <property type="molecule type" value="Genomic_DNA"/>
</dbReference>
<comment type="caution">
    <text evidence="1">The sequence shown here is derived from an EMBL/GenBank/DDBJ whole genome shotgun (WGS) entry which is preliminary data.</text>
</comment>
<dbReference type="RefSeq" id="WP_256197835.1">
    <property type="nucleotide sequence ID" value="NZ_JANGCH010000008.1"/>
</dbReference>
<name>A0ABT1SL66_9FIRM</name>
<dbReference type="Proteomes" id="UP001524435">
    <property type="component" value="Unassembled WGS sequence"/>
</dbReference>
<organism evidence="1 2">
    <name type="scientific">Massilicoli timonensis</name>
    <dbReference type="NCBI Taxonomy" id="2015901"/>
    <lineage>
        <taxon>Bacteria</taxon>
        <taxon>Bacillati</taxon>
        <taxon>Bacillota</taxon>
        <taxon>Erysipelotrichia</taxon>
        <taxon>Erysipelotrichales</taxon>
        <taxon>Erysipelotrichaceae</taxon>
        <taxon>Massilicoli</taxon>
    </lineage>
</organism>
<reference evidence="1 2" key="1">
    <citation type="submission" date="2022-06" db="EMBL/GenBank/DDBJ databases">
        <title>Isolation of gut microbiota from human fecal samples.</title>
        <authorList>
            <person name="Pamer E.G."/>
            <person name="Barat B."/>
            <person name="Waligurski E."/>
            <person name="Medina S."/>
            <person name="Paddock L."/>
            <person name="Mostad J."/>
        </authorList>
    </citation>
    <scope>NUCLEOTIDE SEQUENCE [LARGE SCALE GENOMIC DNA]</scope>
    <source>
        <strain evidence="1 2">DFI.6.1</strain>
    </source>
</reference>
<proteinExistence type="predicted"/>
<keyword evidence="2" id="KW-1185">Reference proteome</keyword>
<sequence length="410" mass="48983">MGNKMKTMSQQVKEEIYLLLETYRKISGKSVKEFTANNGKIGCSVTSYRRMGHQGVSDYQYLDLLDFHQKTYCQTIPLNEQEQHTVRELHQAVVFYRYDTCIALIDELTAQLKSSQDIRVYLLWLFLEELREYFESINYLDEEQIRAYLSIAHLYPAEIKDLIEFYCVYSAQKVSRLLMHEIYQNTEIGYSKFPPVVVHAMAYDFNYEEFERGIIKSAGLKKQAMETDNHVLLFEYYDSMITYYIQCEPDKVKDALISMEELINKPSFPNAKKIQFYNNAAHNYVFLNCFDQALYYFERYLHEASKLKLCLDGNIYTNIVFCKHMCDMPYDIDLEVLTTNKFYSLADYYLYEYFMEQSLLETRDKKIRFIRNKIIKHFSKDDNFTKYMVRLELMRIIDQSKNLDLILQTM</sequence>
<evidence type="ECO:0000313" key="2">
    <source>
        <dbReference type="Proteomes" id="UP001524435"/>
    </source>
</evidence>
<evidence type="ECO:0000313" key="1">
    <source>
        <dbReference type="EMBL" id="MCQ5121944.1"/>
    </source>
</evidence>
<gene>
    <name evidence="1" type="ORF">NE663_06695</name>
</gene>